<dbReference type="PANTHER" id="PTHR34406:SF1">
    <property type="entry name" value="PROTEIN YCEI"/>
    <property type="match status" value="1"/>
</dbReference>
<dbReference type="InterPro" id="IPR036761">
    <property type="entry name" value="TTHA0802/YceI-like_sf"/>
</dbReference>
<gene>
    <name evidence="2" type="ORF">J5Y09_17755</name>
</gene>
<feature type="domain" description="Lipid/polyisoprenoid-binding YceI-like" evidence="1">
    <location>
        <begin position="32"/>
        <end position="196"/>
    </location>
</feature>
<dbReference type="PANTHER" id="PTHR34406">
    <property type="entry name" value="PROTEIN YCEI"/>
    <property type="match status" value="1"/>
</dbReference>
<evidence type="ECO:0000259" key="1">
    <source>
        <dbReference type="SMART" id="SM00867"/>
    </source>
</evidence>
<dbReference type="Gene3D" id="2.40.128.110">
    <property type="entry name" value="Lipid/polyisoprenoid-binding, YceI-like"/>
    <property type="match status" value="1"/>
</dbReference>
<evidence type="ECO:0000313" key="2">
    <source>
        <dbReference type="EMBL" id="MBP0465778.1"/>
    </source>
</evidence>
<sequence length="197" mass="21599">MEAAMAMLTGRRVLLAGLGAGMLARPARARTRYVFDQNVGRLEFVARHLGVLSSTGRFEDFSSELFIDPERPLTTSVQVTVRTAAVALAYPGAVELLRSPDFFDVERHPEATFRGAATGEGSLARFPLAGDLTIRGITRPFRMEGRLLDRRRDAALGREVADFSAGGEMKRSEFGMTAEQAAISDTIRLNVRVRLIV</sequence>
<name>A0ABS4AY89_9PROT</name>
<dbReference type="SUPFAM" id="SSF101874">
    <property type="entry name" value="YceI-like"/>
    <property type="match status" value="1"/>
</dbReference>
<dbReference type="EMBL" id="JAGIYZ010000018">
    <property type="protein sequence ID" value="MBP0465778.1"/>
    <property type="molecule type" value="Genomic_DNA"/>
</dbReference>
<evidence type="ECO:0000313" key="3">
    <source>
        <dbReference type="Proteomes" id="UP000680815"/>
    </source>
</evidence>
<comment type="caution">
    <text evidence="2">The sequence shown here is derived from an EMBL/GenBank/DDBJ whole genome shotgun (WGS) entry which is preliminary data.</text>
</comment>
<accession>A0ABS4AY89</accession>
<dbReference type="InterPro" id="IPR007372">
    <property type="entry name" value="Lipid/polyisoprenoid-bd_YceI"/>
</dbReference>
<dbReference type="RefSeq" id="WP_209353161.1">
    <property type="nucleotide sequence ID" value="NZ_JAGIYZ010000018.1"/>
</dbReference>
<dbReference type="Proteomes" id="UP000680815">
    <property type="component" value="Unassembled WGS sequence"/>
</dbReference>
<dbReference type="Pfam" id="PF04264">
    <property type="entry name" value="YceI"/>
    <property type="match status" value="1"/>
</dbReference>
<reference evidence="2 3" key="1">
    <citation type="submission" date="2021-03" db="EMBL/GenBank/DDBJ databases">
        <authorList>
            <person name="So Y."/>
        </authorList>
    </citation>
    <scope>NUCLEOTIDE SEQUENCE [LARGE SCALE GENOMIC DNA]</scope>
    <source>
        <strain evidence="2 3">PWR1</strain>
    </source>
</reference>
<organism evidence="2 3">
    <name type="scientific">Roseomonas nitratireducens</name>
    <dbReference type="NCBI Taxonomy" id="2820810"/>
    <lineage>
        <taxon>Bacteria</taxon>
        <taxon>Pseudomonadati</taxon>
        <taxon>Pseudomonadota</taxon>
        <taxon>Alphaproteobacteria</taxon>
        <taxon>Acetobacterales</taxon>
        <taxon>Roseomonadaceae</taxon>
        <taxon>Roseomonas</taxon>
    </lineage>
</organism>
<dbReference type="SMART" id="SM00867">
    <property type="entry name" value="YceI"/>
    <property type="match status" value="1"/>
</dbReference>
<proteinExistence type="predicted"/>
<keyword evidence="3" id="KW-1185">Reference proteome</keyword>
<protein>
    <submittedName>
        <fullName evidence="2">YceI family protein</fullName>
    </submittedName>
</protein>